<dbReference type="Pfam" id="PF10123">
    <property type="entry name" value="Mu-like_Pro"/>
    <property type="match status" value="1"/>
</dbReference>
<feature type="non-terminal residue" evidence="2">
    <location>
        <position position="385"/>
    </location>
</feature>
<reference evidence="2" key="1">
    <citation type="journal article" date="2015" name="Nature">
        <title>Complex archaea that bridge the gap between prokaryotes and eukaryotes.</title>
        <authorList>
            <person name="Spang A."/>
            <person name="Saw J.H."/>
            <person name="Jorgensen S.L."/>
            <person name="Zaremba-Niedzwiedzka K."/>
            <person name="Martijn J."/>
            <person name="Lind A.E."/>
            <person name="van Eijk R."/>
            <person name="Schleper C."/>
            <person name="Guy L."/>
            <person name="Ettema T.J."/>
        </authorList>
    </citation>
    <scope>NUCLEOTIDE SEQUENCE</scope>
</reference>
<gene>
    <name evidence="2" type="ORF">LCGC14_2530630</name>
</gene>
<dbReference type="EMBL" id="LAZR01041057">
    <property type="protein sequence ID" value="KKL12952.1"/>
    <property type="molecule type" value="Genomic_DNA"/>
</dbReference>
<protein>
    <submittedName>
        <fullName evidence="2">Uncharacterized protein</fullName>
    </submittedName>
</protein>
<sequence>MDVLDLIMYEFAHNDDHLTGTFAHPVHGRITIQESDLKEMVQNFDAHVRDQQIPVDIDHQHELGAVGWFKSLSGPELVDGGHALFAVIDWTTEGEKQIKGGAFKYFSPHFGRWTDPESKKEFDNVLLSGAITNFPFLKGMQPISFYEFKEGAVGEVTQKEFNALKDQVGTINEGVEKTNESVEALTKGLAASQSAEDKKNLTEKVSGVSELSDTQKKELIEEIKASSLSDDDKGILVKAVETPEEKGKEKDKNPQLSELREEFKGREEGLQKQLTEAQTEIKQIQREKRTIQFMELVTGKRGDDPPWVGDVDTHIKLMESLADNQGADSDELKSYITIQTAHAKQIADSNLFGEEGSSGGGPVTELEGLNVGVKKLMESDTELSL</sequence>
<dbReference type="InterPro" id="IPR012106">
    <property type="entry name" value="Phage_Mu_Gp1"/>
</dbReference>
<keyword evidence="1" id="KW-0175">Coiled coil</keyword>
<organism evidence="2">
    <name type="scientific">marine sediment metagenome</name>
    <dbReference type="NCBI Taxonomy" id="412755"/>
    <lineage>
        <taxon>unclassified sequences</taxon>
        <taxon>metagenomes</taxon>
        <taxon>ecological metagenomes</taxon>
    </lineage>
</organism>
<comment type="caution">
    <text evidence="2">The sequence shown here is derived from an EMBL/GenBank/DDBJ whole genome shotgun (WGS) entry which is preliminary data.</text>
</comment>
<evidence type="ECO:0000313" key="2">
    <source>
        <dbReference type="EMBL" id="KKL12952.1"/>
    </source>
</evidence>
<dbReference type="AlphaFoldDB" id="A0A0F9BGI3"/>
<feature type="coiled-coil region" evidence="1">
    <location>
        <begin position="260"/>
        <end position="287"/>
    </location>
</feature>
<name>A0A0F9BGI3_9ZZZZ</name>
<proteinExistence type="predicted"/>
<evidence type="ECO:0000256" key="1">
    <source>
        <dbReference type="SAM" id="Coils"/>
    </source>
</evidence>
<accession>A0A0F9BGI3</accession>